<dbReference type="Pfam" id="PF19030">
    <property type="entry name" value="TSP1_ADAMTS"/>
    <property type="match status" value="3"/>
</dbReference>
<dbReference type="CDD" id="cd00109">
    <property type="entry name" value="Kunitz-type"/>
    <property type="match status" value="5"/>
</dbReference>
<dbReference type="Gene3D" id="2.60.120.830">
    <property type="match status" value="1"/>
</dbReference>
<dbReference type="InterPro" id="IPR000884">
    <property type="entry name" value="TSP1_rpt"/>
</dbReference>
<reference evidence="12" key="1">
    <citation type="submission" date="2021-02" db="EMBL/GenBank/DDBJ databases">
        <authorList>
            <person name="Nowell W R."/>
        </authorList>
    </citation>
    <scope>NUCLEOTIDE SEQUENCE</scope>
</reference>
<comment type="subcellular location">
    <subcellularLocation>
        <location evidence="1">Secreted</location>
    </subcellularLocation>
</comment>
<dbReference type="SUPFAM" id="SSF57362">
    <property type="entry name" value="BPTI-like"/>
    <property type="match status" value="9"/>
</dbReference>
<evidence type="ECO:0000256" key="5">
    <source>
        <dbReference type="ARBA" id="ARBA00022737"/>
    </source>
</evidence>
<proteinExistence type="predicted"/>
<dbReference type="CDD" id="cd00096">
    <property type="entry name" value="Ig"/>
    <property type="match status" value="1"/>
</dbReference>
<dbReference type="InterPro" id="IPR013783">
    <property type="entry name" value="Ig-like_fold"/>
</dbReference>
<dbReference type="SMART" id="SM00131">
    <property type="entry name" value="KU"/>
    <property type="match status" value="8"/>
</dbReference>
<feature type="domain" description="BPTI/Kunitz inhibitor" evidence="9">
    <location>
        <begin position="843"/>
        <end position="893"/>
    </location>
</feature>
<dbReference type="FunFam" id="2.20.100.10:FF:000005">
    <property type="entry name" value="ADAM metallopeptidase with thrombospondin type 1 motif 9"/>
    <property type="match status" value="1"/>
</dbReference>
<dbReference type="SUPFAM" id="SSF57262">
    <property type="entry name" value="Leech antihemostatic proteins"/>
    <property type="match status" value="1"/>
</dbReference>
<dbReference type="PROSITE" id="PS50092">
    <property type="entry name" value="TSP1"/>
    <property type="match status" value="4"/>
</dbReference>
<feature type="domain" description="BPTI/Kunitz inhibitor" evidence="9">
    <location>
        <begin position="784"/>
        <end position="834"/>
    </location>
</feature>
<dbReference type="InterPro" id="IPR004094">
    <property type="entry name" value="Antistasin-like"/>
</dbReference>
<dbReference type="PANTHER" id="PTHR10083:SF374">
    <property type="entry name" value="BPTI_KUNITZ INHIBITOR DOMAIN-CONTAINING PROTEIN"/>
    <property type="match status" value="1"/>
</dbReference>
<dbReference type="InterPro" id="IPR050098">
    <property type="entry name" value="TFPI/VKTCI-like"/>
</dbReference>
<dbReference type="SMART" id="SM00409">
    <property type="entry name" value="IG"/>
    <property type="match status" value="2"/>
</dbReference>
<feature type="domain" description="BPTI/Kunitz inhibitor" evidence="9">
    <location>
        <begin position="1264"/>
        <end position="1314"/>
    </location>
</feature>
<protein>
    <recommendedName>
        <fullName evidence="15">Papilin</fullName>
    </recommendedName>
</protein>
<dbReference type="InterPro" id="IPR007110">
    <property type="entry name" value="Ig-like_dom"/>
</dbReference>
<dbReference type="SMART" id="SM00408">
    <property type="entry name" value="IGc2"/>
    <property type="match status" value="2"/>
</dbReference>
<organism evidence="12 14">
    <name type="scientific">Didymodactylos carnosus</name>
    <dbReference type="NCBI Taxonomy" id="1234261"/>
    <lineage>
        <taxon>Eukaryota</taxon>
        <taxon>Metazoa</taxon>
        <taxon>Spiralia</taxon>
        <taxon>Gnathifera</taxon>
        <taxon>Rotifera</taxon>
        <taxon>Eurotatoria</taxon>
        <taxon>Bdelloidea</taxon>
        <taxon>Philodinida</taxon>
        <taxon>Philodinidae</taxon>
        <taxon>Didymodactylos</taxon>
    </lineage>
</organism>
<dbReference type="SMART" id="SM00209">
    <property type="entry name" value="TSP1"/>
    <property type="match status" value="5"/>
</dbReference>
<dbReference type="PROSITE" id="PS00280">
    <property type="entry name" value="BPTI_KUNITZ_1"/>
    <property type="match status" value="4"/>
</dbReference>
<evidence type="ECO:0000256" key="8">
    <source>
        <dbReference type="SAM" id="MobiDB-lite"/>
    </source>
</evidence>
<sequence length="1675" mass="190181">MCLSIMEENDMNKTSIIIETQKSNDFYKIKDKKLLDHYPLQSSNYPFLSKSKILYNYTKTSLKQSLSLNVLQSLIQCKKHDECSSLYCTSDRKYYRRFNNDSIPDGTSCNNGFGICINGTCQVIRLITSNIKMVNNTVLFSKEASCDKKPLLSNLNDKKYDACGICGGNGSTCSTRSSFASLSDENFGYRVVTIIPSRSTSITIKVLKGQRNCIANTLFFYIRKPLMLQLPTNLVNIDPGDYFETLRALGPLDEPLTVMYLYKDSHSGVEYSYSLPNSVLKKHGIWIVDEWSDCDCRTGLISRSIKCVDDESGTQLDENECDLPFKPQKIEQCLLTSCETRQCNATCGVNSVRTRNVQCVLKIKNWEITDEKFCSNLIKPATVEKCDLQPCTGLEWFYTEWSDCVGGCSEDIWMQSRLVFCADKSGKLYPDVYCGNTTRLKTLQSCPNSHHTRTTICTRISDLREWHAGAWSECSTTCGSGIQRRAVFCIRFAGSLASKIKDEACEPNHKPEDTKACSIQECRGRWITGPWGKCSSSCGSGYRFRTAYCWKDNETTLFSQFTVPCEQTQYGCCKDHLIAAQGPNQQGCTSNSSTPKNKFTTTDIRVNLTNQNRYYPVLFIEDDEKTRQPQKACVQSSYGCCSDGVTKADGPNSEGCDRVRSTEKPIQTFEIVKNEQTFTSIESTTGPITNITLDNTTVVSTQETDQHNATFLNVIYQFHDETLLTTNNFDHTTPVYNPCVSTQFECCPDGITPALGAKFEGCNETQVMHVLKVKEPKVILRTVCELEKDTGTCSNYISKWYFDRLQGKCIRFWYGSCEGNLNRFDTEEECLSTCVHPKGIEVCLLPKVSGPCQSGLTRWYHDRDRKICRQFTYGGCNGNENNFLSEDKCRKACNSSTAIEQCALLPYRGPCNGEFNRYYYDTTYGQCRSFIYGGCMKNTNNFPTYEECITACGECKLFHYSGCKGNYNRFASKEECDTSCLTLKSPRTNKTVEIEGICRQPMMRGSCDKQITRWYYNSHDQYCHTFQFTGCHGNANQFETEEDCKNLCNAKEKDVCTTEKDPGPCDQYKIFWYYDQQEKRCRHFYYGSCGLLRLHGNGNRFSTEQACELRCILKQNESTINSICVHPLDHGYSCNTSSNSTTTSPVLKYYYEPLRQKCSSFFFHGCGGNENRFDNEQDCKENCSTNMPNLAETDINTSGEVFDVCDEVKAFGTCSNSTKRWYYDDSVGYCVEFDYSGCGGNGNNFPDRTLCIGVCEKRKRHAICHQIKTPGPCQEYVTRWFFNSETKTCQTFTFGGCLGNRNNFENFDKCRYMCWTYLNDEGRSHTQQTALVKPLGSQACANLKHCNIPCRYGFDKDSDGCDICKCVDPCQKQSCPLGYECVILDQDQCITPKCAFPKLECRPVQRTDESNTKPVLENDGITNVYAQFEENVTLPCSLIQGEPVPIIYWYKERNQLQVHELTSGSITRKLERLPNQSLLIRKVSLEDQGLYTCRAINSAGQAIKDIQLDIYDPVKVDIYPVNRNYQIGYTAKLQCRATGNFSTGFPTPRITWLRNNEPLMNSTRMTILSDGTLTIHPYQTIDSGPYVCNATNKKETVSHVAYLEVKETRQEKTCDDQPTYANCELVLRHNFCDVYFDYCCFTCSQAAADSNLQPSSSSSSPRSRQRMIRSPYDKN</sequence>
<dbReference type="Pfam" id="PF00090">
    <property type="entry name" value="TSP_1"/>
    <property type="match status" value="1"/>
</dbReference>
<keyword evidence="2" id="KW-0964">Secreted</keyword>
<name>A0A813XP41_9BILA</name>
<feature type="domain" description="BPTI/Kunitz inhibitor" evidence="9">
    <location>
        <begin position="1124"/>
        <end position="1183"/>
    </location>
</feature>
<feature type="domain" description="BPTI/Kunitz inhibitor" evidence="9">
    <location>
        <begin position="950"/>
        <end position="980"/>
    </location>
</feature>
<evidence type="ECO:0000256" key="1">
    <source>
        <dbReference type="ARBA" id="ARBA00004613"/>
    </source>
</evidence>
<feature type="region of interest" description="Disordered" evidence="8">
    <location>
        <begin position="1649"/>
        <end position="1675"/>
    </location>
</feature>
<evidence type="ECO:0000256" key="3">
    <source>
        <dbReference type="ARBA" id="ARBA00022690"/>
    </source>
</evidence>
<keyword evidence="7" id="KW-1015">Disulfide bond</keyword>
<dbReference type="Gene3D" id="4.10.410.10">
    <property type="entry name" value="Pancreatic trypsin inhibitor Kunitz domain"/>
    <property type="match status" value="9"/>
</dbReference>
<keyword evidence="5" id="KW-0677">Repeat</keyword>
<evidence type="ECO:0000313" key="12">
    <source>
        <dbReference type="EMBL" id="CAF0876085.1"/>
    </source>
</evidence>
<feature type="domain" description="BPTI/Kunitz inhibitor" evidence="9">
    <location>
        <begin position="1205"/>
        <end position="1255"/>
    </location>
</feature>
<dbReference type="Gene3D" id="2.60.40.10">
    <property type="entry name" value="Immunoglobulins"/>
    <property type="match status" value="2"/>
</dbReference>
<dbReference type="InterPro" id="IPR002223">
    <property type="entry name" value="Kunitz_BPTI"/>
</dbReference>
<evidence type="ECO:0000259" key="11">
    <source>
        <dbReference type="PROSITE" id="PS51252"/>
    </source>
</evidence>
<keyword evidence="4" id="KW-0732">Signal</keyword>
<evidence type="ECO:0000256" key="2">
    <source>
        <dbReference type="ARBA" id="ARBA00022525"/>
    </source>
</evidence>
<feature type="domain" description="BPTI/Kunitz inhibitor" evidence="9">
    <location>
        <begin position="998"/>
        <end position="1048"/>
    </location>
</feature>
<dbReference type="EMBL" id="CAJNOQ010001200">
    <property type="protein sequence ID" value="CAF0876085.1"/>
    <property type="molecule type" value="Genomic_DNA"/>
</dbReference>
<keyword evidence="3" id="KW-0646">Protease inhibitor</keyword>
<dbReference type="PROSITE" id="PS50279">
    <property type="entry name" value="BPTI_KUNITZ_2"/>
    <property type="match status" value="9"/>
</dbReference>
<dbReference type="InterPro" id="IPR036383">
    <property type="entry name" value="TSP1_rpt_sf"/>
</dbReference>
<dbReference type="Gene3D" id="2.20.100.10">
    <property type="entry name" value="Thrombospondin type-1 (TSP1) repeat"/>
    <property type="match status" value="1"/>
</dbReference>
<feature type="domain" description="BPTI/Kunitz inhibitor" evidence="9">
    <location>
        <begin position="1056"/>
        <end position="1111"/>
    </location>
</feature>
<dbReference type="Proteomes" id="UP000663829">
    <property type="component" value="Unassembled WGS sequence"/>
</dbReference>
<dbReference type="InterPro" id="IPR036880">
    <property type="entry name" value="Kunitz_BPTI_sf"/>
</dbReference>
<feature type="domain" description="Ig-like" evidence="10">
    <location>
        <begin position="1414"/>
        <end position="1509"/>
    </location>
</feature>
<dbReference type="InterPro" id="IPR020901">
    <property type="entry name" value="Prtase_inh_Kunz-CS"/>
</dbReference>
<dbReference type="InterPro" id="IPR011061">
    <property type="entry name" value="Hirudin/antistatin"/>
</dbReference>
<dbReference type="Pfam" id="PF02822">
    <property type="entry name" value="Antistasin"/>
    <property type="match status" value="1"/>
</dbReference>
<evidence type="ECO:0000313" key="14">
    <source>
        <dbReference type="Proteomes" id="UP000663829"/>
    </source>
</evidence>
<dbReference type="PANTHER" id="PTHR10083">
    <property type="entry name" value="KUNITZ-TYPE PROTEASE INHIBITOR-RELATED"/>
    <property type="match status" value="1"/>
</dbReference>
<keyword evidence="14" id="KW-1185">Reference proteome</keyword>
<evidence type="ECO:0008006" key="15">
    <source>
        <dbReference type="Google" id="ProtNLM"/>
    </source>
</evidence>
<evidence type="ECO:0000259" key="9">
    <source>
        <dbReference type="PROSITE" id="PS50279"/>
    </source>
</evidence>
<evidence type="ECO:0000259" key="10">
    <source>
        <dbReference type="PROSITE" id="PS50835"/>
    </source>
</evidence>
<dbReference type="InterPro" id="IPR013098">
    <property type="entry name" value="Ig_I-set"/>
</dbReference>
<feature type="domain" description="Antistasin-like" evidence="11">
    <location>
        <begin position="1340"/>
        <end position="1366"/>
    </location>
</feature>
<dbReference type="InterPro" id="IPR003598">
    <property type="entry name" value="Ig_sub2"/>
</dbReference>
<evidence type="ECO:0000256" key="7">
    <source>
        <dbReference type="ARBA" id="ARBA00023157"/>
    </source>
</evidence>
<dbReference type="InterPro" id="IPR003599">
    <property type="entry name" value="Ig_sub"/>
</dbReference>
<evidence type="ECO:0000313" key="13">
    <source>
        <dbReference type="EMBL" id="CAF3662951.1"/>
    </source>
</evidence>
<dbReference type="FunFam" id="4.10.410.10:FF:000020">
    <property type="entry name" value="Collagen, type VI, alpha 3"/>
    <property type="match status" value="3"/>
</dbReference>
<gene>
    <name evidence="12" type="ORF">GPM918_LOCUS7359</name>
    <name evidence="13" type="ORF">SRO942_LOCUS7359</name>
</gene>
<dbReference type="SUPFAM" id="SSF82895">
    <property type="entry name" value="TSP-1 type 1 repeat"/>
    <property type="match status" value="4"/>
</dbReference>
<feature type="domain" description="BPTI/Kunitz inhibitor" evidence="9">
    <location>
        <begin position="902"/>
        <end position="952"/>
    </location>
</feature>
<dbReference type="SUPFAM" id="SSF48726">
    <property type="entry name" value="Immunoglobulin"/>
    <property type="match status" value="2"/>
</dbReference>
<comment type="caution">
    <text evidence="12">The sequence shown here is derived from an EMBL/GenBank/DDBJ whole genome shotgun (WGS) entry which is preliminary data.</text>
</comment>
<keyword evidence="6" id="KW-0722">Serine protease inhibitor</keyword>
<dbReference type="Pfam" id="PF00014">
    <property type="entry name" value="Kunitz_BPTI"/>
    <property type="match status" value="9"/>
</dbReference>
<evidence type="ECO:0000256" key="6">
    <source>
        <dbReference type="ARBA" id="ARBA00022900"/>
    </source>
</evidence>
<dbReference type="PROSITE" id="PS51252">
    <property type="entry name" value="ANTISTASIN"/>
    <property type="match status" value="1"/>
</dbReference>
<dbReference type="PROSITE" id="PS50835">
    <property type="entry name" value="IG_LIKE"/>
    <property type="match status" value="2"/>
</dbReference>
<dbReference type="PRINTS" id="PR00759">
    <property type="entry name" value="BASICPTASE"/>
</dbReference>
<dbReference type="Gene3D" id="2.10.22.10">
    <property type="entry name" value="Antistasin, domain 1"/>
    <property type="match status" value="1"/>
</dbReference>
<dbReference type="GO" id="GO:0005576">
    <property type="term" value="C:extracellular region"/>
    <property type="evidence" value="ECO:0007669"/>
    <property type="project" value="UniProtKB-SubCell"/>
</dbReference>
<feature type="domain" description="Ig-like" evidence="10">
    <location>
        <begin position="1513"/>
        <end position="1598"/>
    </location>
</feature>
<dbReference type="Pfam" id="PF07679">
    <property type="entry name" value="I-set"/>
    <property type="match status" value="2"/>
</dbReference>
<accession>A0A813XP41</accession>
<dbReference type="InterPro" id="IPR036179">
    <property type="entry name" value="Ig-like_dom_sf"/>
</dbReference>
<dbReference type="GO" id="GO:0004867">
    <property type="term" value="F:serine-type endopeptidase inhibitor activity"/>
    <property type="evidence" value="ECO:0007669"/>
    <property type="project" value="UniProtKB-KW"/>
</dbReference>
<dbReference type="Proteomes" id="UP000681722">
    <property type="component" value="Unassembled WGS sequence"/>
</dbReference>
<evidence type="ECO:0000256" key="4">
    <source>
        <dbReference type="ARBA" id="ARBA00022729"/>
    </source>
</evidence>
<dbReference type="OrthoDB" id="5950222at2759"/>
<dbReference type="EMBL" id="CAJOBC010001200">
    <property type="protein sequence ID" value="CAF3662951.1"/>
    <property type="molecule type" value="Genomic_DNA"/>
</dbReference>